<evidence type="ECO:0000313" key="3">
    <source>
        <dbReference type="Proteomes" id="UP000475249"/>
    </source>
</evidence>
<organism evidence="2 3">
    <name type="scientific">Poritiphilus flavus</name>
    <dbReference type="NCBI Taxonomy" id="2697053"/>
    <lineage>
        <taxon>Bacteria</taxon>
        <taxon>Pseudomonadati</taxon>
        <taxon>Bacteroidota</taxon>
        <taxon>Flavobacteriia</taxon>
        <taxon>Flavobacteriales</taxon>
        <taxon>Flavobacteriaceae</taxon>
        <taxon>Poritiphilus</taxon>
    </lineage>
</organism>
<keyword evidence="1" id="KW-0812">Transmembrane</keyword>
<feature type="transmembrane region" description="Helical" evidence="1">
    <location>
        <begin position="95"/>
        <end position="121"/>
    </location>
</feature>
<accession>A0A6L9E7D1</accession>
<evidence type="ECO:0000256" key="1">
    <source>
        <dbReference type="SAM" id="Phobius"/>
    </source>
</evidence>
<keyword evidence="3" id="KW-1185">Reference proteome</keyword>
<dbReference type="Proteomes" id="UP000475249">
    <property type="component" value="Unassembled WGS sequence"/>
</dbReference>
<gene>
    <name evidence="2" type="ORF">GTQ38_01210</name>
</gene>
<name>A0A6L9E7D1_9FLAO</name>
<reference evidence="2 3" key="1">
    <citation type="submission" date="2020-01" db="EMBL/GenBank/DDBJ databases">
        <title>Bacteria diversity of Porities sp.</title>
        <authorList>
            <person name="Wang G."/>
        </authorList>
    </citation>
    <scope>NUCLEOTIDE SEQUENCE [LARGE SCALE GENOMIC DNA]</scope>
    <source>
        <strain evidence="2 3">R33</strain>
    </source>
</reference>
<dbReference type="AlphaFoldDB" id="A0A6L9E7D1"/>
<proteinExistence type="predicted"/>
<dbReference type="EMBL" id="WXYO01000001">
    <property type="protein sequence ID" value="NAS10600.1"/>
    <property type="molecule type" value="Genomic_DNA"/>
</dbReference>
<protein>
    <submittedName>
        <fullName evidence="2">Uncharacterized protein</fullName>
    </submittedName>
</protein>
<sequence length="190" mass="21993">MITNKSRLWKFVSNIFVSVDQLGNAIAGGNPDNTISARVGFYNHHYYPEGKVPWYWRWFQNIIDGTFYPVDGWNHCHEAYHNDAGEVFDNRATNIMIAFAAIIIITSCIFIAAILYLLWLLQIVKPKTIDRALNLQKRFIKTTNALNSVNQEISEHGLDFDLTEVRVQFTDLKKQFYAIDEAIKPIQKNH</sequence>
<dbReference type="RefSeq" id="WP_161433399.1">
    <property type="nucleotide sequence ID" value="NZ_WXYO01000001.1"/>
</dbReference>
<keyword evidence="1" id="KW-0472">Membrane</keyword>
<keyword evidence="1" id="KW-1133">Transmembrane helix</keyword>
<comment type="caution">
    <text evidence="2">The sequence shown here is derived from an EMBL/GenBank/DDBJ whole genome shotgun (WGS) entry which is preliminary data.</text>
</comment>
<evidence type="ECO:0000313" key="2">
    <source>
        <dbReference type="EMBL" id="NAS10600.1"/>
    </source>
</evidence>